<dbReference type="AlphaFoldDB" id="V5F0S0"/>
<reference evidence="1 2" key="1">
    <citation type="submission" date="2013-10" db="EMBL/GenBank/DDBJ databases">
        <authorList>
            <person name="Ichikawa N."/>
            <person name="Kimura A."/>
            <person name="Ohji S."/>
            <person name="Hosoyama A."/>
            <person name="Fujita N."/>
        </authorList>
    </citation>
    <scope>NUCLEOTIDE SEQUENCE [LARGE SCALE GENOMIC DNA]</scope>
    <source>
        <strain evidence="1 2">NBRC 102217</strain>
    </source>
</reference>
<proteinExistence type="predicted"/>
<reference evidence="1 2" key="2">
    <citation type="submission" date="2013-11" db="EMBL/GenBank/DDBJ databases">
        <title>Whole genome shotgun sequence of Vibrio halioticoli NBRC 102217.</title>
        <authorList>
            <person name="Isaki S."/>
            <person name="Kimura A."/>
            <person name="Ohji S."/>
            <person name="Hosoyama A."/>
            <person name="Fujita N."/>
            <person name="Hashimoto M."/>
            <person name="Hosoyama Y."/>
            <person name="Yamazoe A."/>
        </authorList>
    </citation>
    <scope>NUCLEOTIDE SEQUENCE [LARGE SCALE GENOMIC DNA]</scope>
    <source>
        <strain evidence="1 2">NBRC 102217</strain>
    </source>
</reference>
<dbReference type="OrthoDB" id="8595084at2"/>
<dbReference type="EMBL" id="BAUJ01000009">
    <property type="protein sequence ID" value="GAD88724.1"/>
    <property type="molecule type" value="Genomic_DNA"/>
</dbReference>
<organism evidence="1 2">
    <name type="scientific">Vibrio halioticoli NBRC 102217</name>
    <dbReference type="NCBI Taxonomy" id="1219072"/>
    <lineage>
        <taxon>Bacteria</taxon>
        <taxon>Pseudomonadati</taxon>
        <taxon>Pseudomonadota</taxon>
        <taxon>Gammaproteobacteria</taxon>
        <taxon>Vibrionales</taxon>
        <taxon>Vibrionaceae</taxon>
        <taxon>Vibrio</taxon>
    </lineage>
</organism>
<keyword evidence="2" id="KW-1185">Reference proteome</keyword>
<evidence type="ECO:0000313" key="1">
    <source>
        <dbReference type="EMBL" id="GAD88724.1"/>
    </source>
</evidence>
<gene>
    <name evidence="1" type="ORF">VHA01S_009_00110</name>
</gene>
<dbReference type="Proteomes" id="UP000017800">
    <property type="component" value="Unassembled WGS sequence"/>
</dbReference>
<dbReference type="RefSeq" id="WP_023403106.1">
    <property type="nucleotide sequence ID" value="NZ_BAUJ01000009.1"/>
</dbReference>
<accession>V5F0S0</accession>
<protein>
    <submittedName>
        <fullName evidence="1">Uncharacterized protein</fullName>
    </submittedName>
</protein>
<name>V5F0S0_9VIBR</name>
<comment type="caution">
    <text evidence="1">The sequence shown here is derived from an EMBL/GenBank/DDBJ whole genome shotgun (WGS) entry which is preliminary data.</text>
</comment>
<sequence>MVQLNKYQFFVSGEVDGTNFTFLDMQAKGFQVNKDALLSQGLFVDGEIILAKSSEEAVAKYKQGYAKVVRGGNSGMHQFYTFFSMLGERLRKNK</sequence>
<evidence type="ECO:0000313" key="2">
    <source>
        <dbReference type="Proteomes" id="UP000017800"/>
    </source>
</evidence>